<organism evidence="1 2">
    <name type="scientific">Siminovitchia sediminis</name>
    <dbReference type="NCBI Taxonomy" id="1274353"/>
    <lineage>
        <taxon>Bacteria</taxon>
        <taxon>Bacillati</taxon>
        <taxon>Bacillota</taxon>
        <taxon>Bacilli</taxon>
        <taxon>Bacillales</taxon>
        <taxon>Bacillaceae</taxon>
        <taxon>Siminovitchia</taxon>
    </lineage>
</organism>
<evidence type="ECO:0000313" key="1">
    <source>
        <dbReference type="EMBL" id="MFD1705314.1"/>
    </source>
</evidence>
<name>A0ABW4KAS3_9BACI</name>
<proteinExistence type="predicted"/>
<keyword evidence="2" id="KW-1185">Reference proteome</keyword>
<dbReference type="Proteomes" id="UP001597301">
    <property type="component" value="Unassembled WGS sequence"/>
</dbReference>
<protein>
    <submittedName>
        <fullName evidence="1">Integrase</fullName>
    </submittedName>
</protein>
<accession>A0ABW4KAS3</accession>
<dbReference type="EMBL" id="JBHUEO010000002">
    <property type="protein sequence ID" value="MFD1705314.1"/>
    <property type="molecule type" value="Genomic_DNA"/>
</dbReference>
<reference evidence="2" key="1">
    <citation type="journal article" date="2019" name="Int. J. Syst. Evol. Microbiol.">
        <title>The Global Catalogue of Microorganisms (GCM) 10K type strain sequencing project: providing services to taxonomists for standard genome sequencing and annotation.</title>
        <authorList>
            <consortium name="The Broad Institute Genomics Platform"/>
            <consortium name="The Broad Institute Genome Sequencing Center for Infectious Disease"/>
            <person name="Wu L."/>
            <person name="Ma J."/>
        </authorList>
    </citation>
    <scope>NUCLEOTIDE SEQUENCE [LARGE SCALE GENOMIC DNA]</scope>
    <source>
        <strain evidence="2">CGMCC 1.12295</strain>
    </source>
</reference>
<dbReference type="RefSeq" id="WP_380771625.1">
    <property type="nucleotide sequence ID" value="NZ_JBHUEO010000002.1"/>
</dbReference>
<gene>
    <name evidence="1" type="ORF">ACFSCZ_00940</name>
</gene>
<evidence type="ECO:0000313" key="2">
    <source>
        <dbReference type="Proteomes" id="UP001597301"/>
    </source>
</evidence>
<comment type="caution">
    <text evidence="1">The sequence shown here is derived from an EMBL/GenBank/DDBJ whole genome shotgun (WGS) entry which is preliminary data.</text>
</comment>
<sequence length="179" mass="20998">MNKNIKKWILFTQHVAGMELPVKQENSGINMSYNFIFHYIGYDATRIESAIKKEVHGISLDDYVKTFSLHELGHALDRESLLASLDRTIEIYELKSQYSGEERYKDRQLLSALIEEHKMNIEFEKTAWKNAQKINSAYDIVGWKTFEILKNLSLQTYVDSYQKHLLAYEKLVEQTEKIA</sequence>